<proteinExistence type="predicted"/>
<name>A0A0Q2MJS8_VIBFU</name>
<dbReference type="CDD" id="cd04301">
    <property type="entry name" value="NAT_SF"/>
    <property type="match status" value="1"/>
</dbReference>
<dbReference type="PANTHER" id="PTHR43792:SF1">
    <property type="entry name" value="N-ACETYLTRANSFERASE DOMAIN-CONTAINING PROTEIN"/>
    <property type="match status" value="1"/>
</dbReference>
<dbReference type="InterPro" id="IPR051531">
    <property type="entry name" value="N-acetyltransferase"/>
</dbReference>
<keyword evidence="3" id="KW-1185">Reference proteome</keyword>
<comment type="caution">
    <text evidence="2">The sequence shown here is derived from an EMBL/GenBank/DDBJ whole genome shotgun (WGS) entry which is preliminary data.</text>
</comment>
<evidence type="ECO:0000313" key="2">
    <source>
        <dbReference type="EMBL" id="KQH88097.1"/>
    </source>
</evidence>
<protein>
    <submittedName>
        <fullName evidence="2">Acetyltransferase</fullName>
    </submittedName>
</protein>
<dbReference type="InterPro" id="IPR000182">
    <property type="entry name" value="GNAT_dom"/>
</dbReference>
<dbReference type="AlphaFoldDB" id="A0A0Q2MJS8"/>
<keyword evidence="2" id="KW-0808">Transferase</keyword>
<evidence type="ECO:0000313" key="3">
    <source>
        <dbReference type="Proteomes" id="UP000051221"/>
    </source>
</evidence>
<feature type="domain" description="N-acetyltransferase" evidence="1">
    <location>
        <begin position="22"/>
        <end position="183"/>
    </location>
</feature>
<dbReference type="PANTHER" id="PTHR43792">
    <property type="entry name" value="GNAT FAMILY, PUTATIVE (AFU_ORTHOLOGUE AFUA_3G00765)-RELATED-RELATED"/>
    <property type="match status" value="1"/>
</dbReference>
<dbReference type="GO" id="GO:0016747">
    <property type="term" value="F:acyltransferase activity, transferring groups other than amino-acyl groups"/>
    <property type="evidence" value="ECO:0007669"/>
    <property type="project" value="InterPro"/>
</dbReference>
<dbReference type="InterPro" id="IPR016181">
    <property type="entry name" value="Acyl_CoA_acyltransferase"/>
</dbReference>
<dbReference type="SUPFAM" id="SSF55729">
    <property type="entry name" value="Acyl-CoA N-acyltransferases (Nat)"/>
    <property type="match status" value="1"/>
</dbReference>
<dbReference type="EMBL" id="LKHS01000001">
    <property type="protein sequence ID" value="KQH88097.1"/>
    <property type="molecule type" value="Genomic_DNA"/>
</dbReference>
<sequence length="183" mass="20666">MSTIGESLQEKFGESLILSPNLVMKPITAQAWPLFQALHQNPQVIALCFDPPSEAELKAKFAQRLMPWQMNQNRWLCLTIQERTTGEWIGITGFIDHEGVAEVGYLLLAEHHGKGYGTESLRAVIAWAQQEHDIQQYRAIVTQGNVGSERVLEKCGFTLARIEPLAYEIGGKRYDDHIYTLPT</sequence>
<dbReference type="Pfam" id="PF13302">
    <property type="entry name" value="Acetyltransf_3"/>
    <property type="match status" value="1"/>
</dbReference>
<dbReference type="RefSeq" id="WP_055465108.1">
    <property type="nucleotide sequence ID" value="NZ_CP089605.1"/>
</dbReference>
<reference evidence="2 3" key="1">
    <citation type="submission" date="2015-08" db="EMBL/GenBank/DDBJ databases">
        <title>Antibacterial properties of a collection of Vibrionaceae strains.</title>
        <authorList>
            <person name="Giubergia S."/>
        </authorList>
    </citation>
    <scope>NUCLEOTIDE SEQUENCE [LARGE SCALE GENOMIC DNA]</scope>
    <source>
        <strain evidence="2 3">S0821</strain>
    </source>
</reference>
<dbReference type="InParanoid" id="A0A0Q2MJS8"/>
<dbReference type="Proteomes" id="UP000051221">
    <property type="component" value="Unassembled WGS sequence"/>
</dbReference>
<organism evidence="2 3">
    <name type="scientific">Vibrio furnissii</name>
    <dbReference type="NCBI Taxonomy" id="29494"/>
    <lineage>
        <taxon>Bacteria</taxon>
        <taxon>Pseudomonadati</taxon>
        <taxon>Pseudomonadota</taxon>
        <taxon>Gammaproteobacteria</taxon>
        <taxon>Vibrionales</taxon>
        <taxon>Vibrionaceae</taxon>
        <taxon>Vibrio</taxon>
    </lineage>
</organism>
<accession>A0A0Q2MJS8</accession>
<dbReference type="Gene3D" id="3.40.630.30">
    <property type="match status" value="1"/>
</dbReference>
<evidence type="ECO:0000259" key="1">
    <source>
        <dbReference type="PROSITE" id="PS51186"/>
    </source>
</evidence>
<dbReference type="PROSITE" id="PS51186">
    <property type="entry name" value="GNAT"/>
    <property type="match status" value="1"/>
</dbReference>
<gene>
    <name evidence="2" type="ORF">AMR76_02075</name>
</gene>